<evidence type="ECO:0000313" key="10">
    <source>
        <dbReference type="Proteomes" id="UP001596303"/>
    </source>
</evidence>
<evidence type="ECO:0000256" key="1">
    <source>
        <dbReference type="ARBA" id="ARBA00004117"/>
    </source>
</evidence>
<evidence type="ECO:0000259" key="8">
    <source>
        <dbReference type="Pfam" id="PF00460"/>
    </source>
</evidence>
<dbReference type="Pfam" id="PF00460">
    <property type="entry name" value="Flg_bb_rod"/>
    <property type="match status" value="1"/>
</dbReference>
<accession>A0ABW1S800</accession>
<keyword evidence="4 7" id="KW-0975">Bacterial flagellum</keyword>
<keyword evidence="10" id="KW-1185">Reference proteome</keyword>
<sequence>MKLPSDLSAFNLLTSRLDMLGQRQKSVAENVANANTPGYVPEDVDMTTFERSVSRYQNPSVGRVGLATTSSQHLKGSPPASPNVQTVAQPDSEVTMDGNAVVVEEQMLKLNQIRTDFDAAIGLYQKGLSMIRMAARKPQ</sequence>
<dbReference type="EMBL" id="JBHSSW010000004">
    <property type="protein sequence ID" value="MFC6197359.1"/>
    <property type="molecule type" value="Genomic_DNA"/>
</dbReference>
<evidence type="ECO:0000256" key="5">
    <source>
        <dbReference type="ARBA" id="ARBA00024934"/>
    </source>
</evidence>
<dbReference type="InterPro" id="IPR019776">
    <property type="entry name" value="Flagellar_basal_body_rod_CS"/>
</dbReference>
<protein>
    <recommendedName>
        <fullName evidence="3 7">Flagellar basal body rod protein FlgB</fullName>
    </recommendedName>
</protein>
<dbReference type="InterPro" id="IPR006300">
    <property type="entry name" value="FlgB"/>
</dbReference>
<evidence type="ECO:0000256" key="7">
    <source>
        <dbReference type="PIRNR" id="PIRNR002889"/>
    </source>
</evidence>
<reference evidence="10" key="1">
    <citation type="journal article" date="2019" name="Int. J. Syst. Evol. Microbiol.">
        <title>The Global Catalogue of Microorganisms (GCM) 10K type strain sequencing project: providing services to taxonomists for standard genome sequencing and annotation.</title>
        <authorList>
            <consortium name="The Broad Institute Genomics Platform"/>
            <consortium name="The Broad Institute Genome Sequencing Center for Infectious Disease"/>
            <person name="Wu L."/>
            <person name="Ma J."/>
        </authorList>
    </citation>
    <scope>NUCLEOTIDE SEQUENCE [LARGE SCALE GENOMIC DNA]</scope>
    <source>
        <strain evidence="10">CGMCC-1.15741</strain>
    </source>
</reference>
<evidence type="ECO:0000256" key="4">
    <source>
        <dbReference type="ARBA" id="ARBA00023143"/>
    </source>
</evidence>
<organism evidence="9 10">
    <name type="scientific">Ponticaulis profundi</name>
    <dbReference type="NCBI Taxonomy" id="2665222"/>
    <lineage>
        <taxon>Bacteria</taxon>
        <taxon>Pseudomonadati</taxon>
        <taxon>Pseudomonadota</taxon>
        <taxon>Alphaproteobacteria</taxon>
        <taxon>Hyphomonadales</taxon>
        <taxon>Hyphomonadaceae</taxon>
        <taxon>Ponticaulis</taxon>
    </lineage>
</organism>
<dbReference type="PIRSF" id="PIRSF002889">
    <property type="entry name" value="Rod_FlgB"/>
    <property type="match status" value="1"/>
</dbReference>
<keyword evidence="9" id="KW-0969">Cilium</keyword>
<evidence type="ECO:0000256" key="3">
    <source>
        <dbReference type="ARBA" id="ARBA00014376"/>
    </source>
</evidence>
<keyword evidence="9" id="KW-0966">Cell projection</keyword>
<keyword evidence="9" id="KW-0282">Flagellum</keyword>
<dbReference type="InterPro" id="IPR001444">
    <property type="entry name" value="Flag_bb_rod_N"/>
</dbReference>
<evidence type="ECO:0000256" key="2">
    <source>
        <dbReference type="ARBA" id="ARBA00009677"/>
    </source>
</evidence>
<dbReference type="RefSeq" id="WP_377376121.1">
    <property type="nucleotide sequence ID" value="NZ_JBHSSW010000004.1"/>
</dbReference>
<feature type="domain" description="Flagellar basal body rod protein N-terminal" evidence="8">
    <location>
        <begin position="14"/>
        <end position="39"/>
    </location>
</feature>
<comment type="subunit">
    <text evidence="6">The basal body constitutes a major portion of the flagellar organelle and consists of a number of rings mounted on a central rod. In Gram-negative bacteria, at least four rings, L, P, S and M are present, whereas Gram-positive bacteria lack the L and P rings. The rod consists of about 26 subunits of FlgG in the distal portion, and FlgB, FlgC and FlgF build up the proximal portion of the rod with about 6 subunits each. Rod assembly occurs by export via the flagellum-specific pathway of its constituent proteins and by their incorporation into the rod structure in the probable order of FlgB, FlgC, FlgF and FlgG. Another protein, FliE, also assembles onto the stable rod structure.</text>
</comment>
<dbReference type="Proteomes" id="UP001596303">
    <property type="component" value="Unassembled WGS sequence"/>
</dbReference>
<comment type="caution">
    <text evidence="9">The sequence shown here is derived from an EMBL/GenBank/DDBJ whole genome shotgun (WGS) entry which is preliminary data.</text>
</comment>
<evidence type="ECO:0000313" key="9">
    <source>
        <dbReference type="EMBL" id="MFC6197359.1"/>
    </source>
</evidence>
<comment type="similarity">
    <text evidence="2 7">Belongs to the flagella basal body rod proteins family.</text>
</comment>
<comment type="subcellular location">
    <subcellularLocation>
        <location evidence="1 7">Bacterial flagellum basal body</location>
    </subcellularLocation>
</comment>
<evidence type="ECO:0000256" key="6">
    <source>
        <dbReference type="ARBA" id="ARBA00026072"/>
    </source>
</evidence>
<gene>
    <name evidence="9" type="primary">flgB</name>
    <name evidence="9" type="ORF">ACFQDM_04680</name>
</gene>
<dbReference type="PROSITE" id="PS00588">
    <property type="entry name" value="FLAGELLA_BB_ROD"/>
    <property type="match status" value="1"/>
</dbReference>
<proteinExistence type="inferred from homology"/>
<comment type="function">
    <text evidence="5 7">Structural component of flagellum, the bacterial motility apparatus. Part of the rod structure of flagellar basal body.</text>
</comment>
<dbReference type="NCBIfam" id="TIGR01396">
    <property type="entry name" value="FlgB"/>
    <property type="match status" value="1"/>
</dbReference>
<name>A0ABW1S800_9PROT</name>